<comment type="caution">
    <text evidence="4">The sequence shown here is derived from an EMBL/GenBank/DDBJ whole genome shotgun (WGS) entry which is preliminary data.</text>
</comment>
<dbReference type="PANTHER" id="PTHR33495:SF2">
    <property type="entry name" value="ANTI-SIGMA FACTOR ANTAGONIST TM_1081-RELATED"/>
    <property type="match status" value="1"/>
</dbReference>
<dbReference type="InterPro" id="IPR036513">
    <property type="entry name" value="STAS_dom_sf"/>
</dbReference>
<name>A0A9D1LLH6_9CLOT</name>
<dbReference type="AlphaFoldDB" id="A0A9D1LLH6"/>
<comment type="similarity">
    <text evidence="1 2">Belongs to the anti-sigma-factor antagonist family.</text>
</comment>
<reference evidence="4" key="2">
    <citation type="journal article" date="2021" name="PeerJ">
        <title>Extensive microbial diversity within the chicken gut microbiome revealed by metagenomics and culture.</title>
        <authorList>
            <person name="Gilroy R."/>
            <person name="Ravi A."/>
            <person name="Getino M."/>
            <person name="Pursley I."/>
            <person name="Horton D.L."/>
            <person name="Alikhan N.F."/>
            <person name="Baker D."/>
            <person name="Gharbi K."/>
            <person name="Hall N."/>
            <person name="Watson M."/>
            <person name="Adriaenssens E.M."/>
            <person name="Foster-Nyarko E."/>
            <person name="Jarju S."/>
            <person name="Secka A."/>
            <person name="Antonio M."/>
            <person name="Oren A."/>
            <person name="Chaudhuri R.R."/>
            <person name="La Ragione R."/>
            <person name="Hildebrand F."/>
            <person name="Pallen M.J."/>
        </authorList>
    </citation>
    <scope>NUCLEOTIDE SEQUENCE</scope>
    <source>
        <strain evidence="4">CHK191-8634</strain>
    </source>
</reference>
<dbReference type="PANTHER" id="PTHR33495">
    <property type="entry name" value="ANTI-SIGMA FACTOR ANTAGONIST TM_1081-RELATED-RELATED"/>
    <property type="match status" value="1"/>
</dbReference>
<evidence type="ECO:0000313" key="5">
    <source>
        <dbReference type="Proteomes" id="UP000824073"/>
    </source>
</evidence>
<protein>
    <recommendedName>
        <fullName evidence="2">Anti-sigma factor antagonist</fullName>
    </recommendedName>
</protein>
<evidence type="ECO:0000256" key="2">
    <source>
        <dbReference type="RuleBase" id="RU003749"/>
    </source>
</evidence>
<dbReference type="NCBIfam" id="TIGR00377">
    <property type="entry name" value="ant_ant_sig"/>
    <property type="match status" value="1"/>
</dbReference>
<evidence type="ECO:0000256" key="1">
    <source>
        <dbReference type="ARBA" id="ARBA00009013"/>
    </source>
</evidence>
<sequence>MEIVQKHEGNALCIALSGELGHHEALTAMRVIGESIGEGVPRSVVLDLSDVGFMDSSGIAVVLRTFQACQAAGGHFCVRGARKQARRVLDAAGLDKLISFI</sequence>
<dbReference type="CDD" id="cd07043">
    <property type="entry name" value="STAS_anti-anti-sigma_factors"/>
    <property type="match status" value="1"/>
</dbReference>
<dbReference type="SUPFAM" id="SSF52091">
    <property type="entry name" value="SpoIIaa-like"/>
    <property type="match status" value="1"/>
</dbReference>
<accession>A0A9D1LLH6</accession>
<dbReference type="EMBL" id="DVMR01000034">
    <property type="protein sequence ID" value="HIU43391.1"/>
    <property type="molecule type" value="Genomic_DNA"/>
</dbReference>
<dbReference type="InterPro" id="IPR003658">
    <property type="entry name" value="Anti-sigma_ant"/>
</dbReference>
<dbReference type="Pfam" id="PF01740">
    <property type="entry name" value="STAS"/>
    <property type="match status" value="1"/>
</dbReference>
<dbReference type="InterPro" id="IPR002645">
    <property type="entry name" value="STAS_dom"/>
</dbReference>
<dbReference type="Proteomes" id="UP000824073">
    <property type="component" value="Unassembled WGS sequence"/>
</dbReference>
<organism evidence="4 5">
    <name type="scientific">Candidatus Ventrousia excrementavium</name>
    <dbReference type="NCBI Taxonomy" id="2840961"/>
    <lineage>
        <taxon>Bacteria</taxon>
        <taxon>Bacillati</taxon>
        <taxon>Bacillota</taxon>
        <taxon>Clostridia</taxon>
        <taxon>Eubacteriales</taxon>
        <taxon>Clostridiaceae</taxon>
        <taxon>Clostridiaceae incertae sedis</taxon>
        <taxon>Candidatus Ventrousia</taxon>
    </lineage>
</organism>
<reference evidence="4" key="1">
    <citation type="submission" date="2020-10" db="EMBL/GenBank/DDBJ databases">
        <authorList>
            <person name="Gilroy R."/>
        </authorList>
    </citation>
    <scope>NUCLEOTIDE SEQUENCE</scope>
    <source>
        <strain evidence="4">CHK191-8634</strain>
    </source>
</reference>
<gene>
    <name evidence="4" type="ORF">IAB67_03735</name>
</gene>
<dbReference type="GO" id="GO:0043856">
    <property type="term" value="F:anti-sigma factor antagonist activity"/>
    <property type="evidence" value="ECO:0007669"/>
    <property type="project" value="InterPro"/>
</dbReference>
<dbReference type="Gene3D" id="3.30.750.24">
    <property type="entry name" value="STAS domain"/>
    <property type="match status" value="1"/>
</dbReference>
<dbReference type="PROSITE" id="PS50801">
    <property type="entry name" value="STAS"/>
    <property type="match status" value="1"/>
</dbReference>
<proteinExistence type="inferred from homology"/>
<feature type="domain" description="STAS" evidence="3">
    <location>
        <begin position="1"/>
        <end position="101"/>
    </location>
</feature>
<evidence type="ECO:0000259" key="3">
    <source>
        <dbReference type="PROSITE" id="PS50801"/>
    </source>
</evidence>
<evidence type="ECO:0000313" key="4">
    <source>
        <dbReference type="EMBL" id="HIU43391.1"/>
    </source>
</evidence>